<dbReference type="InterPro" id="IPR036915">
    <property type="entry name" value="Cyclin-like_sf"/>
</dbReference>
<dbReference type="Proteomes" id="UP001212841">
    <property type="component" value="Unassembled WGS sequence"/>
</dbReference>
<proteinExistence type="predicted"/>
<protein>
    <submittedName>
        <fullName evidence="2">Uncharacterized protein</fullName>
    </submittedName>
</protein>
<gene>
    <name evidence="2" type="ORF">HK097_008684</name>
</gene>
<organism evidence="2 3">
    <name type="scientific">Rhizophlyctis rosea</name>
    <dbReference type="NCBI Taxonomy" id="64517"/>
    <lineage>
        <taxon>Eukaryota</taxon>
        <taxon>Fungi</taxon>
        <taxon>Fungi incertae sedis</taxon>
        <taxon>Chytridiomycota</taxon>
        <taxon>Chytridiomycota incertae sedis</taxon>
        <taxon>Chytridiomycetes</taxon>
        <taxon>Rhizophlyctidales</taxon>
        <taxon>Rhizophlyctidaceae</taxon>
        <taxon>Rhizophlyctis</taxon>
    </lineage>
</organism>
<feature type="compositionally biased region" description="Polar residues" evidence="1">
    <location>
        <begin position="229"/>
        <end position="242"/>
    </location>
</feature>
<accession>A0AAD5X549</accession>
<dbReference type="SUPFAM" id="SSF47954">
    <property type="entry name" value="Cyclin-like"/>
    <property type="match status" value="1"/>
</dbReference>
<sequence>MSGYVLLSATACGPSYSLSFIQARDAMDQVTRGKLPVNEALLLDGVKFGMTVDLPIKPLRVIVKELGLQKIGARSLRVAVEAFRTTLPIQRKASTIAFAACYIAARMAKLDPMPITFDDSCLSRIHLDKTLVKHLKDAVSQLAQYYAHPDPNAGPHLLPAEVDVMKQVMTEMQPSLAIPTPITPHESQASPNVNASQTSPQDSANSPSAYSQHITPTKTLKRPIDEVNNETGPWSASSSAPG</sequence>
<feature type="region of interest" description="Disordered" evidence="1">
    <location>
        <begin position="177"/>
        <end position="242"/>
    </location>
</feature>
<feature type="non-terminal residue" evidence="2">
    <location>
        <position position="242"/>
    </location>
</feature>
<evidence type="ECO:0000256" key="1">
    <source>
        <dbReference type="SAM" id="MobiDB-lite"/>
    </source>
</evidence>
<keyword evidence="3" id="KW-1185">Reference proteome</keyword>
<evidence type="ECO:0000313" key="3">
    <source>
        <dbReference type="Proteomes" id="UP001212841"/>
    </source>
</evidence>
<dbReference type="AlphaFoldDB" id="A0AAD5X549"/>
<evidence type="ECO:0000313" key="2">
    <source>
        <dbReference type="EMBL" id="KAJ3050362.1"/>
    </source>
</evidence>
<dbReference type="Gene3D" id="1.10.472.10">
    <property type="entry name" value="Cyclin-like"/>
    <property type="match status" value="1"/>
</dbReference>
<name>A0AAD5X549_9FUNG</name>
<comment type="caution">
    <text evidence="2">The sequence shown here is derived from an EMBL/GenBank/DDBJ whole genome shotgun (WGS) entry which is preliminary data.</text>
</comment>
<dbReference type="EMBL" id="JADGJD010000523">
    <property type="protein sequence ID" value="KAJ3050362.1"/>
    <property type="molecule type" value="Genomic_DNA"/>
</dbReference>
<feature type="compositionally biased region" description="Polar residues" evidence="1">
    <location>
        <begin position="185"/>
        <end position="218"/>
    </location>
</feature>
<reference evidence="2" key="1">
    <citation type="submission" date="2020-05" db="EMBL/GenBank/DDBJ databases">
        <title>Phylogenomic resolution of chytrid fungi.</title>
        <authorList>
            <person name="Stajich J.E."/>
            <person name="Amses K."/>
            <person name="Simmons R."/>
            <person name="Seto K."/>
            <person name="Myers J."/>
            <person name="Bonds A."/>
            <person name="Quandt C.A."/>
            <person name="Barry K."/>
            <person name="Liu P."/>
            <person name="Grigoriev I."/>
            <person name="Longcore J.E."/>
            <person name="James T.Y."/>
        </authorList>
    </citation>
    <scope>NUCLEOTIDE SEQUENCE</scope>
    <source>
        <strain evidence="2">JEL0318</strain>
    </source>
</reference>